<dbReference type="PRINTS" id="PR00032">
    <property type="entry name" value="HTHARAC"/>
</dbReference>
<evidence type="ECO:0000256" key="3">
    <source>
        <dbReference type="ARBA" id="ARBA00023163"/>
    </source>
</evidence>
<gene>
    <name evidence="5" type="ORF">SAMN05192553_11272</name>
</gene>
<dbReference type="Pfam" id="PF02311">
    <property type="entry name" value="AraC_binding"/>
    <property type="match status" value="1"/>
</dbReference>
<dbReference type="EMBL" id="FNZH01000012">
    <property type="protein sequence ID" value="SEJ77686.1"/>
    <property type="molecule type" value="Genomic_DNA"/>
</dbReference>
<dbReference type="GO" id="GO:0043565">
    <property type="term" value="F:sequence-specific DNA binding"/>
    <property type="evidence" value="ECO:0007669"/>
    <property type="project" value="InterPro"/>
</dbReference>
<dbReference type="GO" id="GO:0003700">
    <property type="term" value="F:DNA-binding transcription factor activity"/>
    <property type="evidence" value="ECO:0007669"/>
    <property type="project" value="InterPro"/>
</dbReference>
<dbReference type="Gene3D" id="1.10.10.60">
    <property type="entry name" value="Homeodomain-like"/>
    <property type="match status" value="2"/>
</dbReference>
<accession>A0A1H7BKD7</accession>
<dbReference type="InterPro" id="IPR018062">
    <property type="entry name" value="HTH_AraC-typ_CS"/>
</dbReference>
<dbReference type="InterPro" id="IPR009057">
    <property type="entry name" value="Homeodomain-like_sf"/>
</dbReference>
<dbReference type="SUPFAM" id="SSF46689">
    <property type="entry name" value="Homeodomain-like"/>
    <property type="match status" value="2"/>
</dbReference>
<dbReference type="RefSeq" id="WP_092178691.1">
    <property type="nucleotide sequence ID" value="NZ_FNZH01000012.1"/>
</dbReference>
<dbReference type="InterPro" id="IPR014710">
    <property type="entry name" value="RmlC-like_jellyroll"/>
</dbReference>
<dbReference type="STRING" id="1416801.SAMN05192553_11272"/>
<dbReference type="InterPro" id="IPR020449">
    <property type="entry name" value="Tscrpt_reg_AraC-type_HTH"/>
</dbReference>
<reference evidence="6" key="1">
    <citation type="submission" date="2016-10" db="EMBL/GenBank/DDBJ databases">
        <authorList>
            <person name="Varghese N."/>
            <person name="Submissions S."/>
        </authorList>
    </citation>
    <scope>NUCLEOTIDE SEQUENCE [LARGE SCALE GENOMIC DNA]</scope>
    <source>
        <strain evidence="6">IBRC-M 10761</strain>
    </source>
</reference>
<evidence type="ECO:0000259" key="4">
    <source>
        <dbReference type="PROSITE" id="PS01124"/>
    </source>
</evidence>
<evidence type="ECO:0000313" key="5">
    <source>
        <dbReference type="EMBL" id="SEJ77686.1"/>
    </source>
</evidence>
<feature type="domain" description="HTH araC/xylS-type" evidence="4">
    <location>
        <begin position="197"/>
        <end position="295"/>
    </location>
</feature>
<dbReference type="Pfam" id="PF12833">
    <property type="entry name" value="HTH_18"/>
    <property type="match status" value="1"/>
</dbReference>
<keyword evidence="6" id="KW-1185">Reference proteome</keyword>
<evidence type="ECO:0000313" key="6">
    <source>
        <dbReference type="Proteomes" id="UP000199403"/>
    </source>
</evidence>
<name>A0A1H7BKD7_9BACT</name>
<dbReference type="InterPro" id="IPR003313">
    <property type="entry name" value="AraC-bd"/>
</dbReference>
<keyword evidence="1" id="KW-0805">Transcription regulation</keyword>
<evidence type="ECO:0000256" key="2">
    <source>
        <dbReference type="ARBA" id="ARBA00023125"/>
    </source>
</evidence>
<dbReference type="SMART" id="SM00342">
    <property type="entry name" value="HTH_ARAC"/>
    <property type="match status" value="1"/>
</dbReference>
<organism evidence="5 6">
    <name type="scientific">Cyclobacterium xiamenense</name>
    <dbReference type="NCBI Taxonomy" id="1297121"/>
    <lineage>
        <taxon>Bacteria</taxon>
        <taxon>Pseudomonadati</taxon>
        <taxon>Bacteroidota</taxon>
        <taxon>Cytophagia</taxon>
        <taxon>Cytophagales</taxon>
        <taxon>Cyclobacteriaceae</taxon>
        <taxon>Cyclobacterium</taxon>
    </lineage>
</organism>
<dbReference type="InterPro" id="IPR037923">
    <property type="entry name" value="HTH-like"/>
</dbReference>
<keyword evidence="3" id="KW-0804">Transcription</keyword>
<protein>
    <submittedName>
        <fullName evidence="5">AraC-type DNA-binding protein</fullName>
    </submittedName>
</protein>
<dbReference type="PROSITE" id="PS00041">
    <property type="entry name" value="HTH_ARAC_FAMILY_1"/>
    <property type="match status" value="1"/>
</dbReference>
<dbReference type="OrthoDB" id="4480133at2"/>
<dbReference type="InterPro" id="IPR018060">
    <property type="entry name" value="HTH_AraC"/>
</dbReference>
<dbReference type="AlphaFoldDB" id="A0A1H7BKD7"/>
<dbReference type="PANTHER" id="PTHR43280:SF2">
    <property type="entry name" value="HTH-TYPE TRANSCRIPTIONAL REGULATOR EXSA"/>
    <property type="match status" value="1"/>
</dbReference>
<dbReference type="PROSITE" id="PS01124">
    <property type="entry name" value="HTH_ARAC_FAMILY_2"/>
    <property type="match status" value="1"/>
</dbReference>
<keyword evidence="2 5" id="KW-0238">DNA-binding</keyword>
<evidence type="ECO:0000256" key="1">
    <source>
        <dbReference type="ARBA" id="ARBA00023015"/>
    </source>
</evidence>
<proteinExistence type="predicted"/>
<dbReference type="PANTHER" id="PTHR43280">
    <property type="entry name" value="ARAC-FAMILY TRANSCRIPTIONAL REGULATOR"/>
    <property type="match status" value="1"/>
</dbReference>
<dbReference type="Gene3D" id="2.60.120.10">
    <property type="entry name" value="Jelly Rolls"/>
    <property type="match status" value="1"/>
</dbReference>
<dbReference type="Proteomes" id="UP000199403">
    <property type="component" value="Unassembled WGS sequence"/>
</dbReference>
<dbReference type="SUPFAM" id="SSF51215">
    <property type="entry name" value="Regulatory protein AraC"/>
    <property type="match status" value="1"/>
</dbReference>
<sequence>MDAKTDNKYAKKDSFQFSVELEDHRLGDNSSIKIYRNWINPEETSRLHYHNSIEIGYCHKGAGKSIIGTKIIPFSSGDVCLIPKGVSHWQVSNKGVQSEWSYLFFNPDLIIPMVAEDQDNVSTILSSLLVFKHFDLPGFKAMFFEIFEEFEKQSIGSRSIIVAQLAILVVKLLRVKNFTVTLADKMNTSSKDINIILPALNHIRQNFRNPINNDALAEKCHMSVRNFSRIFKCIMKITPKHYINQIRISMASIDLRNTSLSITEVALNNGFQNISHFERAFKRAKGMAPQLYRKQ</sequence>